<reference evidence="7" key="1">
    <citation type="journal article" date="2020" name="Stud. Mycol.">
        <title>101 Dothideomycetes genomes: a test case for predicting lifestyles and emergence of pathogens.</title>
        <authorList>
            <person name="Haridas S."/>
            <person name="Albert R."/>
            <person name="Binder M."/>
            <person name="Bloem J."/>
            <person name="Labutti K."/>
            <person name="Salamov A."/>
            <person name="Andreopoulos B."/>
            <person name="Baker S."/>
            <person name="Barry K."/>
            <person name="Bills G."/>
            <person name="Bluhm B."/>
            <person name="Cannon C."/>
            <person name="Castanera R."/>
            <person name="Culley D."/>
            <person name="Daum C."/>
            <person name="Ezra D."/>
            <person name="Gonzalez J."/>
            <person name="Henrissat B."/>
            <person name="Kuo A."/>
            <person name="Liang C."/>
            <person name="Lipzen A."/>
            <person name="Lutzoni F."/>
            <person name="Magnuson J."/>
            <person name="Mondo S."/>
            <person name="Nolan M."/>
            <person name="Ohm R."/>
            <person name="Pangilinan J."/>
            <person name="Park H.-J."/>
            <person name="Ramirez L."/>
            <person name="Alfaro M."/>
            <person name="Sun H."/>
            <person name="Tritt A."/>
            <person name="Yoshinaga Y."/>
            <person name="Zwiers L.-H."/>
            <person name="Turgeon B."/>
            <person name="Goodwin S."/>
            <person name="Spatafora J."/>
            <person name="Crous P."/>
            <person name="Grigoriev I."/>
        </authorList>
    </citation>
    <scope>NUCLEOTIDE SEQUENCE</scope>
    <source>
        <strain evidence="7">CBS 122368</strain>
    </source>
</reference>
<accession>A0A6A6I2R3</accession>
<dbReference type="InterPro" id="IPR058257">
    <property type="entry name" value="CorA-like_dom"/>
</dbReference>
<comment type="subcellular location">
    <subcellularLocation>
        <location evidence="1">Membrane</location>
        <topology evidence="1">Multi-pass membrane protein</topology>
    </subcellularLocation>
</comment>
<dbReference type="Proteomes" id="UP000800094">
    <property type="component" value="Unassembled WGS sequence"/>
</dbReference>
<name>A0A6A6I2R3_9PLEO</name>
<dbReference type="Gene3D" id="1.20.58.340">
    <property type="entry name" value="Magnesium transport protein CorA, transmembrane region"/>
    <property type="match status" value="1"/>
</dbReference>
<evidence type="ECO:0000256" key="4">
    <source>
        <dbReference type="ARBA" id="ARBA00023136"/>
    </source>
</evidence>
<sequence>MPNQSTQPREWPWTYPKSRALLKDGSDAVNIRITDVSEGQYRSTPCTSSKEAQTALAAKPHDKTRIRIISIYSRRTVAPLDITTDLLEQIFDRYAVHQDFANVVSSFGQDPNIAEGSSNNATIYTKQSGDSHLSYQIRYVEENQRGGNNPWSLRHTGIYHHHSPNGGPDVFILLHPVREPGLETVISALDGDATTRRDLCSNPFLLHTWLFACYFDKWRWYFRYLGERFAEENNPAMVVKPQHAEPVSSFLRVQRLRNTNDFVLFSRACCAGNLDLLTRLSQTQIELLKSLDELDAHKSKMQGYIESADVLKGRVQNLIDLVGYTLTLHNQLEAAKIDTELRDLTEGLKLLTEDTVDDSATVKIITFVSAVYLPGSFIATLFGMNFFLFNQDSKRLEISPDFWIFIVSWIPLILVTAAIYVLILYMDAKLKRKAFRWPWQTRPRRRVSTISLSEKVG</sequence>
<feature type="transmembrane region" description="Helical" evidence="5">
    <location>
        <begin position="371"/>
        <end position="390"/>
    </location>
</feature>
<dbReference type="EMBL" id="ML987202">
    <property type="protein sequence ID" value="KAF2244765.1"/>
    <property type="molecule type" value="Genomic_DNA"/>
</dbReference>
<keyword evidence="8" id="KW-1185">Reference proteome</keyword>
<keyword evidence="2 5" id="KW-0812">Transmembrane</keyword>
<feature type="domain" description="CorA-like transporter" evidence="6">
    <location>
        <begin position="26"/>
        <end position="234"/>
    </location>
</feature>
<dbReference type="RefSeq" id="XP_033679769.1">
    <property type="nucleotide sequence ID" value="XM_033829810.1"/>
</dbReference>
<gene>
    <name evidence="7" type="ORF">BU26DRAFT_522534</name>
</gene>
<organism evidence="7 8">
    <name type="scientific">Trematosphaeria pertusa</name>
    <dbReference type="NCBI Taxonomy" id="390896"/>
    <lineage>
        <taxon>Eukaryota</taxon>
        <taxon>Fungi</taxon>
        <taxon>Dikarya</taxon>
        <taxon>Ascomycota</taxon>
        <taxon>Pezizomycotina</taxon>
        <taxon>Dothideomycetes</taxon>
        <taxon>Pleosporomycetidae</taxon>
        <taxon>Pleosporales</taxon>
        <taxon>Massarineae</taxon>
        <taxon>Trematosphaeriaceae</taxon>
        <taxon>Trematosphaeria</taxon>
    </lineage>
</organism>
<feature type="transmembrane region" description="Helical" evidence="5">
    <location>
        <begin position="402"/>
        <end position="426"/>
    </location>
</feature>
<dbReference type="AlphaFoldDB" id="A0A6A6I2R3"/>
<proteinExistence type="predicted"/>
<evidence type="ECO:0000313" key="8">
    <source>
        <dbReference type="Proteomes" id="UP000800094"/>
    </source>
</evidence>
<evidence type="ECO:0000256" key="2">
    <source>
        <dbReference type="ARBA" id="ARBA00022692"/>
    </source>
</evidence>
<evidence type="ECO:0000256" key="3">
    <source>
        <dbReference type="ARBA" id="ARBA00022989"/>
    </source>
</evidence>
<evidence type="ECO:0000259" key="6">
    <source>
        <dbReference type="Pfam" id="PF26616"/>
    </source>
</evidence>
<dbReference type="GO" id="GO:0016020">
    <property type="term" value="C:membrane"/>
    <property type="evidence" value="ECO:0007669"/>
    <property type="project" value="UniProtKB-SubCell"/>
</dbReference>
<keyword evidence="4 5" id="KW-0472">Membrane</keyword>
<keyword evidence="3 5" id="KW-1133">Transmembrane helix</keyword>
<dbReference type="GeneID" id="54583140"/>
<dbReference type="Pfam" id="PF26616">
    <property type="entry name" value="CorA-like"/>
    <property type="match status" value="1"/>
</dbReference>
<evidence type="ECO:0000313" key="7">
    <source>
        <dbReference type="EMBL" id="KAF2244765.1"/>
    </source>
</evidence>
<dbReference type="SUPFAM" id="SSF144083">
    <property type="entry name" value="Magnesium transport protein CorA, transmembrane region"/>
    <property type="match status" value="1"/>
</dbReference>
<dbReference type="InterPro" id="IPR045863">
    <property type="entry name" value="CorA_TM1_TM2"/>
</dbReference>
<dbReference type="OrthoDB" id="5396681at2759"/>
<protein>
    <recommendedName>
        <fullName evidence="6">CorA-like transporter domain-containing protein</fullName>
    </recommendedName>
</protein>
<evidence type="ECO:0000256" key="1">
    <source>
        <dbReference type="ARBA" id="ARBA00004141"/>
    </source>
</evidence>
<evidence type="ECO:0000256" key="5">
    <source>
        <dbReference type="SAM" id="Phobius"/>
    </source>
</evidence>